<evidence type="ECO:0008006" key="3">
    <source>
        <dbReference type="Google" id="ProtNLM"/>
    </source>
</evidence>
<accession>A0ABR2MWI7</accession>
<dbReference type="EMBL" id="JBBWWR010000004">
    <property type="protein sequence ID" value="KAK8968575.1"/>
    <property type="molecule type" value="Genomic_DNA"/>
</dbReference>
<evidence type="ECO:0000313" key="1">
    <source>
        <dbReference type="EMBL" id="KAK8968575.1"/>
    </source>
</evidence>
<organism evidence="1 2">
    <name type="scientific">Platanthera guangdongensis</name>
    <dbReference type="NCBI Taxonomy" id="2320717"/>
    <lineage>
        <taxon>Eukaryota</taxon>
        <taxon>Viridiplantae</taxon>
        <taxon>Streptophyta</taxon>
        <taxon>Embryophyta</taxon>
        <taxon>Tracheophyta</taxon>
        <taxon>Spermatophyta</taxon>
        <taxon>Magnoliopsida</taxon>
        <taxon>Liliopsida</taxon>
        <taxon>Asparagales</taxon>
        <taxon>Orchidaceae</taxon>
        <taxon>Orchidoideae</taxon>
        <taxon>Orchideae</taxon>
        <taxon>Orchidinae</taxon>
        <taxon>Platanthera</taxon>
    </lineage>
</organism>
<comment type="caution">
    <text evidence="1">The sequence shown here is derived from an EMBL/GenBank/DDBJ whole genome shotgun (WGS) entry which is preliminary data.</text>
</comment>
<protein>
    <recommendedName>
        <fullName evidence="3">Anaphase-promoting complex subunit 13</fullName>
    </recommendedName>
</protein>
<evidence type="ECO:0000313" key="2">
    <source>
        <dbReference type="Proteomes" id="UP001412067"/>
    </source>
</evidence>
<dbReference type="Proteomes" id="UP001412067">
    <property type="component" value="Unassembled WGS sequence"/>
</dbReference>
<reference evidence="1 2" key="1">
    <citation type="journal article" date="2022" name="Nat. Plants">
        <title>Genomes of leafy and leafless Platanthera orchids illuminate the evolution of mycoheterotrophy.</title>
        <authorList>
            <person name="Li M.H."/>
            <person name="Liu K.W."/>
            <person name="Li Z."/>
            <person name="Lu H.C."/>
            <person name="Ye Q.L."/>
            <person name="Zhang D."/>
            <person name="Wang J.Y."/>
            <person name="Li Y.F."/>
            <person name="Zhong Z.M."/>
            <person name="Liu X."/>
            <person name="Yu X."/>
            <person name="Liu D.K."/>
            <person name="Tu X.D."/>
            <person name="Liu B."/>
            <person name="Hao Y."/>
            <person name="Liao X.Y."/>
            <person name="Jiang Y.T."/>
            <person name="Sun W.H."/>
            <person name="Chen J."/>
            <person name="Chen Y.Q."/>
            <person name="Ai Y."/>
            <person name="Zhai J.W."/>
            <person name="Wu S.S."/>
            <person name="Zhou Z."/>
            <person name="Hsiao Y.Y."/>
            <person name="Wu W.L."/>
            <person name="Chen Y.Y."/>
            <person name="Lin Y.F."/>
            <person name="Hsu J.L."/>
            <person name="Li C.Y."/>
            <person name="Wang Z.W."/>
            <person name="Zhao X."/>
            <person name="Zhong W.Y."/>
            <person name="Ma X.K."/>
            <person name="Ma L."/>
            <person name="Huang J."/>
            <person name="Chen G.Z."/>
            <person name="Huang M.Z."/>
            <person name="Huang L."/>
            <person name="Peng D.H."/>
            <person name="Luo Y.B."/>
            <person name="Zou S.Q."/>
            <person name="Chen S.P."/>
            <person name="Lan S."/>
            <person name="Tsai W.C."/>
            <person name="Van de Peer Y."/>
            <person name="Liu Z.J."/>
        </authorList>
    </citation>
    <scope>NUCLEOTIDE SEQUENCE [LARGE SCALE GENOMIC DNA]</scope>
    <source>
        <strain evidence="1">Lor288</strain>
    </source>
</reference>
<keyword evidence="2" id="KW-1185">Reference proteome</keyword>
<gene>
    <name evidence="1" type="ORF">KSP40_PGU015299</name>
</gene>
<name>A0ABR2MWI7_9ASPA</name>
<proteinExistence type="predicted"/>
<sequence length="132" mass="15211">MADATELLSPGILIDIVDDEWTRETLPKDGEFWSKLTRAKTPRQTSLKANTKILIQQEPKHPTRRDVVTSSFDNPSTSTFCITLRECVYQSSLCIPHRLSYIEDLHMISSYQDAWSLTKGNLFYVAWSHFDD</sequence>